<evidence type="ECO:0000256" key="3">
    <source>
        <dbReference type="ARBA" id="ARBA00022448"/>
    </source>
</evidence>
<dbReference type="InterPro" id="IPR020846">
    <property type="entry name" value="MFS_dom"/>
</dbReference>
<dbReference type="OrthoDB" id="9807274at2"/>
<feature type="transmembrane region" description="Helical" evidence="9">
    <location>
        <begin position="331"/>
        <end position="352"/>
    </location>
</feature>
<dbReference type="PROSITE" id="PS50850">
    <property type="entry name" value="MFS"/>
    <property type="match status" value="1"/>
</dbReference>
<dbReference type="Pfam" id="PF07690">
    <property type="entry name" value="MFS_1"/>
    <property type="match status" value="1"/>
</dbReference>
<keyword evidence="6 9" id="KW-1133">Transmembrane helix</keyword>
<feature type="compositionally biased region" description="Basic and acidic residues" evidence="8">
    <location>
        <begin position="1"/>
        <end position="11"/>
    </location>
</feature>
<evidence type="ECO:0000256" key="9">
    <source>
        <dbReference type="SAM" id="Phobius"/>
    </source>
</evidence>
<feature type="transmembrane region" description="Helical" evidence="9">
    <location>
        <begin position="427"/>
        <end position="444"/>
    </location>
</feature>
<dbReference type="GO" id="GO:0005886">
    <property type="term" value="C:plasma membrane"/>
    <property type="evidence" value="ECO:0007669"/>
    <property type="project" value="UniProtKB-SubCell"/>
</dbReference>
<feature type="domain" description="Major facilitator superfamily (MFS) profile" evidence="10">
    <location>
        <begin position="39"/>
        <end position="526"/>
    </location>
</feature>
<proteinExistence type="inferred from homology"/>
<dbReference type="CDD" id="cd17503">
    <property type="entry name" value="MFS_LmrB_MDR_like"/>
    <property type="match status" value="1"/>
</dbReference>
<feature type="transmembrane region" description="Helical" evidence="9">
    <location>
        <begin position="103"/>
        <end position="124"/>
    </location>
</feature>
<feature type="transmembrane region" description="Helical" evidence="9">
    <location>
        <begin position="225"/>
        <end position="244"/>
    </location>
</feature>
<dbReference type="PANTHER" id="PTHR42718">
    <property type="entry name" value="MAJOR FACILITATOR SUPERFAMILY MULTIDRUG TRANSPORTER MFSC"/>
    <property type="match status" value="1"/>
</dbReference>
<dbReference type="SUPFAM" id="SSF103473">
    <property type="entry name" value="MFS general substrate transporter"/>
    <property type="match status" value="1"/>
</dbReference>
<evidence type="ECO:0000313" key="11">
    <source>
        <dbReference type="EMBL" id="RKP53386.1"/>
    </source>
</evidence>
<dbReference type="InterPro" id="IPR004638">
    <property type="entry name" value="EmrB-like"/>
</dbReference>
<feature type="transmembrane region" description="Helical" evidence="9">
    <location>
        <begin position="36"/>
        <end position="57"/>
    </location>
</feature>
<dbReference type="Gene3D" id="1.20.1720.10">
    <property type="entry name" value="Multidrug resistance protein D"/>
    <property type="match status" value="1"/>
</dbReference>
<dbReference type="GO" id="GO:0022857">
    <property type="term" value="F:transmembrane transporter activity"/>
    <property type="evidence" value="ECO:0007669"/>
    <property type="project" value="InterPro"/>
</dbReference>
<evidence type="ECO:0000256" key="5">
    <source>
        <dbReference type="ARBA" id="ARBA00022692"/>
    </source>
</evidence>
<feature type="transmembrane region" description="Helical" evidence="9">
    <location>
        <begin position="191"/>
        <end position="213"/>
    </location>
</feature>
<evidence type="ECO:0000256" key="2">
    <source>
        <dbReference type="ARBA" id="ARBA00008537"/>
    </source>
</evidence>
<dbReference type="EMBL" id="RBZU01000007">
    <property type="protein sequence ID" value="RKP53386.1"/>
    <property type="molecule type" value="Genomic_DNA"/>
</dbReference>
<dbReference type="InterPro" id="IPR011701">
    <property type="entry name" value="MFS"/>
</dbReference>
<organism evidence="11 12">
    <name type="scientific">Pararobbsia silviterrae</name>
    <dbReference type="NCBI Taxonomy" id="1792498"/>
    <lineage>
        <taxon>Bacteria</taxon>
        <taxon>Pseudomonadati</taxon>
        <taxon>Pseudomonadota</taxon>
        <taxon>Betaproteobacteria</taxon>
        <taxon>Burkholderiales</taxon>
        <taxon>Burkholderiaceae</taxon>
        <taxon>Pararobbsia</taxon>
    </lineage>
</organism>
<dbReference type="Proteomes" id="UP000270342">
    <property type="component" value="Unassembled WGS sequence"/>
</dbReference>
<dbReference type="NCBIfam" id="TIGR00711">
    <property type="entry name" value="efflux_EmrB"/>
    <property type="match status" value="1"/>
</dbReference>
<feature type="transmembrane region" description="Helical" evidence="9">
    <location>
        <begin position="77"/>
        <end position="96"/>
    </location>
</feature>
<evidence type="ECO:0000256" key="1">
    <source>
        <dbReference type="ARBA" id="ARBA00004651"/>
    </source>
</evidence>
<comment type="caution">
    <text evidence="11">The sequence shown here is derived from an EMBL/GenBank/DDBJ whole genome shotgun (WGS) entry which is preliminary data.</text>
</comment>
<feature type="region of interest" description="Disordered" evidence="8">
    <location>
        <begin position="1"/>
        <end position="26"/>
    </location>
</feature>
<feature type="transmembrane region" description="Helical" evidence="9">
    <location>
        <begin position="295"/>
        <end position="319"/>
    </location>
</feature>
<keyword evidence="5 9" id="KW-0812">Transmembrane</keyword>
<evidence type="ECO:0000259" key="10">
    <source>
        <dbReference type="PROSITE" id="PS50850"/>
    </source>
</evidence>
<evidence type="ECO:0000256" key="4">
    <source>
        <dbReference type="ARBA" id="ARBA00022475"/>
    </source>
</evidence>
<evidence type="ECO:0000313" key="12">
    <source>
        <dbReference type="Proteomes" id="UP000270342"/>
    </source>
</evidence>
<feature type="transmembrane region" description="Helical" evidence="9">
    <location>
        <begin position="130"/>
        <end position="152"/>
    </location>
</feature>
<keyword evidence="7 9" id="KW-0472">Membrane</keyword>
<gene>
    <name evidence="11" type="ORF">D7S86_16880</name>
</gene>
<evidence type="ECO:0000256" key="7">
    <source>
        <dbReference type="ARBA" id="ARBA00023136"/>
    </source>
</evidence>
<protein>
    <submittedName>
        <fullName evidence="11">DHA2 family efflux MFS transporter permease subunit</fullName>
    </submittedName>
</protein>
<keyword evidence="4" id="KW-1003">Cell membrane</keyword>
<comment type="subcellular location">
    <subcellularLocation>
        <location evidence="1">Cell membrane</location>
        <topology evidence="1">Multi-pass membrane protein</topology>
    </subcellularLocation>
</comment>
<dbReference type="Gene3D" id="1.20.1250.20">
    <property type="entry name" value="MFS general substrate transporter like domains"/>
    <property type="match status" value="1"/>
</dbReference>
<sequence>MARATRPEDRSLSANAPAGSPATPPAAPPPLQGTQLLIATFAVALATFMVVLDSSIANVAIPTISGNLGVSVDEGTWVITVFAASNAVAVPLTGWLTQRIGQIKLFVSAIVMFVIASWLCGLAPNLTFLLAARVLQGIVAGPLIPLSQAVLLGSYPREKSSMALSLWAMTAVVGPIAGPALGGWITDSYSWSWIFYINIPVGVFAALTVWSIYRKRESATRKLPIDTVGLALLIVWVAALQIMLDKGRDLDWFNSSTIVILAIVAIIGFAAFVIWEITEAHPIIDLSLFKGRNFLGGTVAISVGYGVFFGNLVLLPQWLQEYLGYRSVDAGLVTAPLGIFAVILAPIIGRIMPRTDTRVMATIAFVFFAFVFYLRSRYNVYADTWTIVLPTLLQGIPMALFFTPLTAIILSGLPGEKIPAAAGLSNFVRIFCGAIGTSIAGTAWNNRTILHHARLTEVANAFNPDYAQGQTTLQTLFNVPASTARAMFGLSVDSQAAMLGLDDVFWASSLIFIAIIPLIWITRRYKAGGAGGAAAAGAH</sequence>
<dbReference type="RefSeq" id="WP_121088014.1">
    <property type="nucleotide sequence ID" value="NZ_RBZU01000007.1"/>
</dbReference>
<keyword evidence="12" id="KW-1185">Reference proteome</keyword>
<keyword evidence="3" id="KW-0813">Transport</keyword>
<dbReference type="InterPro" id="IPR036259">
    <property type="entry name" value="MFS_trans_sf"/>
</dbReference>
<feature type="transmembrane region" description="Helical" evidence="9">
    <location>
        <begin position="359"/>
        <end position="376"/>
    </location>
</feature>
<feature type="transmembrane region" description="Helical" evidence="9">
    <location>
        <begin position="256"/>
        <end position="275"/>
    </location>
</feature>
<evidence type="ECO:0000256" key="8">
    <source>
        <dbReference type="SAM" id="MobiDB-lite"/>
    </source>
</evidence>
<dbReference type="PANTHER" id="PTHR42718:SF9">
    <property type="entry name" value="MAJOR FACILITATOR SUPERFAMILY MULTIDRUG TRANSPORTER MFSC"/>
    <property type="match status" value="1"/>
</dbReference>
<comment type="similarity">
    <text evidence="2">Belongs to the major facilitator superfamily. EmrB family.</text>
</comment>
<reference evidence="11 12" key="1">
    <citation type="submission" date="2018-10" db="EMBL/GenBank/DDBJ databases">
        <title>Robbsia sp. DHC34, isolated from soil.</title>
        <authorList>
            <person name="Gao Z.-H."/>
            <person name="Qiu L.-H."/>
        </authorList>
    </citation>
    <scope>NUCLEOTIDE SEQUENCE [LARGE SCALE GENOMIC DNA]</scope>
    <source>
        <strain evidence="11 12">DHC34</strain>
    </source>
</reference>
<dbReference type="AlphaFoldDB" id="A0A494XWK7"/>
<evidence type="ECO:0000256" key="6">
    <source>
        <dbReference type="ARBA" id="ARBA00022989"/>
    </source>
</evidence>
<accession>A0A494XWK7</accession>
<name>A0A494XWK7_9BURK</name>
<feature type="transmembrane region" description="Helical" evidence="9">
    <location>
        <begin position="396"/>
        <end position="415"/>
    </location>
</feature>
<feature type="transmembrane region" description="Helical" evidence="9">
    <location>
        <begin position="504"/>
        <end position="521"/>
    </location>
</feature>
<feature type="transmembrane region" description="Helical" evidence="9">
    <location>
        <begin position="164"/>
        <end position="185"/>
    </location>
</feature>